<evidence type="ECO:0000256" key="2">
    <source>
        <dbReference type="ARBA" id="ARBA00007066"/>
    </source>
</evidence>
<dbReference type="Proteomes" id="UP001152320">
    <property type="component" value="Chromosome 2"/>
</dbReference>
<comment type="subunit">
    <text evidence="3">Heterodimer of 2 subunits, IMMPL1 and IMMPL2.</text>
</comment>
<keyword evidence="5 15" id="KW-0645">Protease</keyword>
<dbReference type="GO" id="GO:0004252">
    <property type="term" value="F:serine-type endopeptidase activity"/>
    <property type="evidence" value="ECO:0007669"/>
    <property type="project" value="InterPro"/>
</dbReference>
<evidence type="ECO:0000259" key="14">
    <source>
        <dbReference type="Pfam" id="PF10502"/>
    </source>
</evidence>
<evidence type="ECO:0000256" key="3">
    <source>
        <dbReference type="ARBA" id="ARBA00011805"/>
    </source>
</evidence>
<dbReference type="CDD" id="cd06530">
    <property type="entry name" value="S26_SPase_I"/>
    <property type="match status" value="1"/>
</dbReference>
<feature type="domain" description="Peptidase S26" evidence="14">
    <location>
        <begin position="107"/>
        <end position="149"/>
    </location>
</feature>
<evidence type="ECO:0000256" key="10">
    <source>
        <dbReference type="ARBA" id="ARBA00023128"/>
    </source>
</evidence>
<dbReference type="PANTHER" id="PTHR46041">
    <property type="entry name" value="MITOCHONDRIAL INNER MEMBRANE PROTEASE SUBUNIT 2"/>
    <property type="match status" value="1"/>
</dbReference>
<dbReference type="EMBL" id="JAIZAY010000002">
    <property type="protein sequence ID" value="KAJ8047293.1"/>
    <property type="molecule type" value="Genomic_DNA"/>
</dbReference>
<dbReference type="InterPro" id="IPR019533">
    <property type="entry name" value="Peptidase_S26"/>
</dbReference>
<dbReference type="PANTHER" id="PTHR46041:SF2">
    <property type="entry name" value="MITOCHONDRIAL INNER MEMBRANE PROTEASE SUBUNIT 2"/>
    <property type="match status" value="1"/>
</dbReference>
<comment type="caution">
    <text evidence="15">The sequence shown here is derived from an EMBL/GenBank/DDBJ whole genome shotgun (WGS) entry which is preliminary data.</text>
</comment>
<dbReference type="Pfam" id="PF10502">
    <property type="entry name" value="Peptidase_S26"/>
    <property type="match status" value="2"/>
</dbReference>
<keyword evidence="10" id="KW-0496">Mitochondrion</keyword>
<dbReference type="FunFam" id="2.10.109.10:FF:000005">
    <property type="entry name" value="Mitochondrial inner membrane protease subunit"/>
    <property type="match status" value="1"/>
</dbReference>
<dbReference type="OrthoDB" id="9996127at2759"/>
<feature type="domain" description="Peptidase S26" evidence="14">
    <location>
        <begin position="35"/>
        <end position="103"/>
    </location>
</feature>
<dbReference type="AlphaFoldDB" id="A0A9Q1HJI4"/>
<sequence>MTSNTSRSLAKLFCGTYFIGVAGSVTFFDKVGYLATVDGRSMQPVFNPKKSKWRDIIFCNRWFVQRHKIEKGDIVSLVSPNHPNEVLVKRVIALEGETIRTLNYKMRHVTIPKGHCWIEGDNHEQSLDSNFFGPVTVGLIHSKATHIIWPLHRIQRLKSELPAGRTVLDRRKVDELLDKEELLEEVE</sequence>
<evidence type="ECO:0000256" key="6">
    <source>
        <dbReference type="ARBA" id="ARBA00022692"/>
    </source>
</evidence>
<dbReference type="SUPFAM" id="SSF51306">
    <property type="entry name" value="LexA/Signal peptidase"/>
    <property type="match status" value="1"/>
</dbReference>
<keyword evidence="6" id="KW-0812">Transmembrane</keyword>
<proteinExistence type="inferred from homology"/>
<evidence type="ECO:0000256" key="13">
    <source>
        <dbReference type="PIRSR" id="PIRSR600223-1"/>
    </source>
</evidence>
<evidence type="ECO:0000256" key="7">
    <source>
        <dbReference type="ARBA" id="ARBA00022792"/>
    </source>
</evidence>
<comment type="subcellular location">
    <subcellularLocation>
        <location evidence="1">Mitochondrion inner membrane</location>
        <topology evidence="1">Single-pass membrane protein</topology>
    </subcellularLocation>
</comment>
<evidence type="ECO:0000313" key="15">
    <source>
        <dbReference type="EMBL" id="KAJ8047293.1"/>
    </source>
</evidence>
<evidence type="ECO:0000256" key="11">
    <source>
        <dbReference type="ARBA" id="ARBA00023136"/>
    </source>
</evidence>
<dbReference type="InterPro" id="IPR036286">
    <property type="entry name" value="LexA/Signal_pep-like_sf"/>
</dbReference>
<protein>
    <recommendedName>
        <fullName evidence="4">Mitochondrial inner membrane protease subunit 2</fullName>
    </recommendedName>
    <alternativeName>
        <fullName evidence="12">IMP2-like protein</fullName>
    </alternativeName>
</protein>
<evidence type="ECO:0000256" key="12">
    <source>
        <dbReference type="ARBA" id="ARBA00032718"/>
    </source>
</evidence>
<dbReference type="PRINTS" id="PR00727">
    <property type="entry name" value="LEADERPTASE"/>
</dbReference>
<dbReference type="InterPro" id="IPR037730">
    <property type="entry name" value="IMP2"/>
</dbReference>
<dbReference type="Gene3D" id="2.10.109.10">
    <property type="entry name" value="Umud Fragment, subunit A"/>
    <property type="match status" value="1"/>
</dbReference>
<keyword evidence="16" id="KW-1185">Reference proteome</keyword>
<keyword evidence="9" id="KW-1133">Transmembrane helix</keyword>
<evidence type="ECO:0000256" key="1">
    <source>
        <dbReference type="ARBA" id="ARBA00004434"/>
    </source>
</evidence>
<comment type="similarity">
    <text evidence="2">Belongs to the peptidase S26 family. IMP2 subfamily.</text>
</comment>
<gene>
    <name evidence="15" type="ORF">HOLleu_06264</name>
</gene>
<evidence type="ECO:0000256" key="5">
    <source>
        <dbReference type="ARBA" id="ARBA00022670"/>
    </source>
</evidence>
<dbReference type="GO" id="GO:0006465">
    <property type="term" value="P:signal peptide processing"/>
    <property type="evidence" value="ECO:0007669"/>
    <property type="project" value="InterPro"/>
</dbReference>
<dbReference type="GO" id="GO:0042720">
    <property type="term" value="C:mitochondrial inner membrane peptidase complex"/>
    <property type="evidence" value="ECO:0007669"/>
    <property type="project" value="InterPro"/>
</dbReference>
<name>A0A9Q1HJI4_HOLLE</name>
<accession>A0A9Q1HJI4</accession>
<evidence type="ECO:0000256" key="9">
    <source>
        <dbReference type="ARBA" id="ARBA00022989"/>
    </source>
</evidence>
<dbReference type="GO" id="GO:0006627">
    <property type="term" value="P:protein processing involved in protein targeting to mitochondrion"/>
    <property type="evidence" value="ECO:0007669"/>
    <property type="project" value="InterPro"/>
</dbReference>
<evidence type="ECO:0000256" key="4">
    <source>
        <dbReference type="ARBA" id="ARBA00013650"/>
    </source>
</evidence>
<dbReference type="InterPro" id="IPR000223">
    <property type="entry name" value="Pept_S26A_signal_pept_1"/>
</dbReference>
<keyword evidence="8" id="KW-0378">Hydrolase</keyword>
<feature type="active site" evidence="13">
    <location>
        <position position="41"/>
    </location>
</feature>
<keyword evidence="7" id="KW-0999">Mitochondrion inner membrane</keyword>
<keyword evidence="11" id="KW-0472">Membrane</keyword>
<evidence type="ECO:0000313" key="16">
    <source>
        <dbReference type="Proteomes" id="UP001152320"/>
    </source>
</evidence>
<feature type="active site" evidence="13">
    <location>
        <position position="89"/>
    </location>
</feature>
<reference evidence="15" key="1">
    <citation type="submission" date="2021-10" db="EMBL/GenBank/DDBJ databases">
        <title>Tropical sea cucumber genome reveals ecological adaptation and Cuvierian tubules defense mechanism.</title>
        <authorList>
            <person name="Chen T."/>
        </authorList>
    </citation>
    <scope>NUCLEOTIDE SEQUENCE</scope>
    <source>
        <strain evidence="15">Nanhai2018</strain>
        <tissue evidence="15">Muscle</tissue>
    </source>
</reference>
<evidence type="ECO:0000256" key="8">
    <source>
        <dbReference type="ARBA" id="ARBA00022801"/>
    </source>
</evidence>
<organism evidence="15 16">
    <name type="scientific">Holothuria leucospilota</name>
    <name type="common">Black long sea cucumber</name>
    <name type="synonym">Mertensiothuria leucospilota</name>
    <dbReference type="NCBI Taxonomy" id="206669"/>
    <lineage>
        <taxon>Eukaryota</taxon>
        <taxon>Metazoa</taxon>
        <taxon>Echinodermata</taxon>
        <taxon>Eleutherozoa</taxon>
        <taxon>Echinozoa</taxon>
        <taxon>Holothuroidea</taxon>
        <taxon>Aspidochirotacea</taxon>
        <taxon>Aspidochirotida</taxon>
        <taxon>Holothuriidae</taxon>
        <taxon>Holothuria</taxon>
    </lineage>
</organism>